<dbReference type="InterPro" id="IPR013547">
    <property type="entry name" value="P4H_N"/>
</dbReference>
<evidence type="ECO:0000256" key="1">
    <source>
        <dbReference type="ARBA" id="ARBA00001961"/>
    </source>
</evidence>
<dbReference type="InterPro" id="IPR045054">
    <property type="entry name" value="P4HA-like"/>
</dbReference>
<comment type="subcellular location">
    <subcellularLocation>
        <location evidence="3">Endoplasmic reticulum lumen</location>
    </subcellularLocation>
</comment>
<dbReference type="Proteomes" id="UP000494256">
    <property type="component" value="Unassembled WGS sequence"/>
</dbReference>
<evidence type="ECO:0000256" key="10">
    <source>
        <dbReference type="ARBA" id="ARBA00023002"/>
    </source>
</evidence>
<comment type="similarity">
    <text evidence="4">Belongs to the P4HA family.</text>
</comment>
<organism evidence="15 17">
    <name type="scientific">Arctia plantaginis</name>
    <name type="common">Wood tiger moth</name>
    <name type="synonym">Phalaena plantaginis</name>
    <dbReference type="NCBI Taxonomy" id="874455"/>
    <lineage>
        <taxon>Eukaryota</taxon>
        <taxon>Metazoa</taxon>
        <taxon>Ecdysozoa</taxon>
        <taxon>Arthropoda</taxon>
        <taxon>Hexapoda</taxon>
        <taxon>Insecta</taxon>
        <taxon>Pterygota</taxon>
        <taxon>Neoptera</taxon>
        <taxon>Endopterygota</taxon>
        <taxon>Lepidoptera</taxon>
        <taxon>Glossata</taxon>
        <taxon>Ditrysia</taxon>
        <taxon>Noctuoidea</taxon>
        <taxon>Erebidae</taxon>
        <taxon>Arctiinae</taxon>
        <taxon>Arctia</taxon>
    </lineage>
</organism>
<dbReference type="Gene3D" id="2.60.120.620">
    <property type="entry name" value="q2cbj1_9rhob like domain"/>
    <property type="match status" value="1"/>
</dbReference>
<dbReference type="EMBL" id="CADEBD010000337">
    <property type="protein sequence ID" value="CAB3247912.1"/>
    <property type="molecule type" value="Genomic_DNA"/>
</dbReference>
<evidence type="ECO:0000256" key="9">
    <source>
        <dbReference type="ARBA" id="ARBA00022964"/>
    </source>
</evidence>
<dbReference type="EC" id="1.14.11.2" evidence="5"/>
<keyword evidence="12" id="KW-0325">Glycoprotein</keyword>
<comment type="caution">
    <text evidence="15">The sequence shown here is derived from an EMBL/GenBank/DDBJ whole genome shotgun (WGS) entry which is preliminary data.</text>
</comment>
<dbReference type="Gene3D" id="6.10.140.1460">
    <property type="match status" value="1"/>
</dbReference>
<keyword evidence="16" id="KW-1185">Reference proteome</keyword>
<dbReference type="InterPro" id="IPR005123">
    <property type="entry name" value="Oxoglu/Fe-dep_dioxygenase_dom"/>
</dbReference>
<evidence type="ECO:0000313" key="14">
    <source>
        <dbReference type="EMBL" id="CAB3223332.1"/>
    </source>
</evidence>
<evidence type="ECO:0000256" key="8">
    <source>
        <dbReference type="ARBA" id="ARBA00022896"/>
    </source>
</evidence>
<keyword evidence="11" id="KW-0408">Iron</keyword>
<comment type="function">
    <text evidence="2">Catalyzes the post-translational formation of 4-hydroxyproline in -Xaa-Pro-Gly- sequences in collagens and other proteins.</text>
</comment>
<keyword evidence="8" id="KW-0847">Vitamin C</keyword>
<keyword evidence="10" id="KW-0560">Oxidoreductase</keyword>
<evidence type="ECO:0000256" key="5">
    <source>
        <dbReference type="ARBA" id="ARBA00012269"/>
    </source>
</evidence>
<keyword evidence="6" id="KW-0479">Metal-binding</keyword>
<dbReference type="GO" id="GO:0031418">
    <property type="term" value="F:L-ascorbic acid binding"/>
    <property type="evidence" value="ECO:0007669"/>
    <property type="project" value="UniProtKB-KW"/>
</dbReference>
<dbReference type="PANTHER" id="PTHR10869:SF244">
    <property type="entry name" value="PROLYL 4-HYDROXYLASE SUBUNIT ALPHA-2"/>
    <property type="match status" value="1"/>
</dbReference>
<reference evidence="16 17" key="1">
    <citation type="submission" date="2020-04" db="EMBL/GenBank/DDBJ databases">
        <authorList>
            <person name="Wallbank WR R."/>
            <person name="Pardo Diaz C."/>
            <person name="Kozak K."/>
            <person name="Martin S."/>
            <person name="Jiggins C."/>
            <person name="Moest M."/>
            <person name="Warren A I."/>
            <person name="Byers J.R.P. K."/>
            <person name="Montejo-Kovacevich G."/>
            <person name="Yen C E."/>
        </authorList>
    </citation>
    <scope>NUCLEOTIDE SEQUENCE [LARGE SCALE GENOMIC DNA]</scope>
</reference>
<comment type="cofactor">
    <cofactor evidence="1">
        <name>L-ascorbate</name>
        <dbReference type="ChEBI" id="CHEBI:38290"/>
    </cofactor>
</comment>
<proteinExistence type="inferred from homology"/>
<evidence type="ECO:0000256" key="11">
    <source>
        <dbReference type="ARBA" id="ARBA00023004"/>
    </source>
</evidence>
<dbReference type="Gene3D" id="1.25.40.10">
    <property type="entry name" value="Tetratricopeptide repeat domain"/>
    <property type="match status" value="1"/>
</dbReference>
<keyword evidence="9" id="KW-0223">Dioxygenase</keyword>
<dbReference type="PROSITE" id="PS51471">
    <property type="entry name" value="FE2OG_OXY"/>
    <property type="match status" value="1"/>
</dbReference>
<feature type="domain" description="Fe2OG dioxygenase" evidence="13">
    <location>
        <begin position="397"/>
        <end position="488"/>
    </location>
</feature>
<evidence type="ECO:0000313" key="17">
    <source>
        <dbReference type="Proteomes" id="UP000494256"/>
    </source>
</evidence>
<evidence type="ECO:0000256" key="2">
    <source>
        <dbReference type="ARBA" id="ARBA00002035"/>
    </source>
</evidence>
<evidence type="ECO:0000256" key="7">
    <source>
        <dbReference type="ARBA" id="ARBA00022824"/>
    </source>
</evidence>
<dbReference type="AlphaFoldDB" id="A0A8S1ASG0"/>
<name>A0A8S1ASG0_ARCPL</name>
<protein>
    <recommendedName>
        <fullName evidence="5">procollagen-proline 4-dioxygenase</fullName>
        <ecNumber evidence="5">1.14.11.2</ecNumber>
    </recommendedName>
</protein>
<dbReference type="GO" id="GO:0005788">
    <property type="term" value="C:endoplasmic reticulum lumen"/>
    <property type="evidence" value="ECO:0007669"/>
    <property type="project" value="UniProtKB-SubCell"/>
</dbReference>
<dbReference type="Pfam" id="PF08336">
    <property type="entry name" value="P4Ha_N"/>
    <property type="match status" value="1"/>
</dbReference>
<dbReference type="GO" id="GO:0005506">
    <property type="term" value="F:iron ion binding"/>
    <property type="evidence" value="ECO:0007669"/>
    <property type="project" value="InterPro"/>
</dbReference>
<sequence>MENLLIPQNTTINDLESYIGMQQKKLSVLKRYLKLYIRENEKIKEDVISYLDNPLKVFILKKRLISDLDNLPEIIKIGSASIPYFFLKHVDHMYPEKEDLTDAALAVARLANIYNLDVNDLANGNLNNIAYTSPMTASDCYELSLALLSKNKYFEAGRAWMVAAHRKYNEENVAYPFTEDEIVKYLNEAYSVSKYMKSAPPSTQHMFNIYDEESKKSITEDDSNRELLVNPPGVPEEIRKLSGVVQDLQQFQTYLKSIWNQLHQQRELETTSVKDEKELENYEALCRGDLVVPAKISNRLTCRYLTENNPFLRIAPFKVETMYLNPDLILFYDVLSDIEIETIKQNAKPLLSRAQINHPETGYLVNASYRISKVAWLSDQDSEIIAQITRRVAQMTGLNMELSKEFQVVNYGIGGHYEPHFDFTKMSDVTQGGATVFPELGVRLLPVKGTAAFWFNLHPSLEGDYAMRHAACPVLQGDKWVVSKFVHRVPQIFIRPCELEYQKEGFVKKILAPTPKTLL</sequence>
<dbReference type="GO" id="GO:0004656">
    <property type="term" value="F:procollagen-proline 4-dioxygenase activity"/>
    <property type="evidence" value="ECO:0007669"/>
    <property type="project" value="UniProtKB-EC"/>
</dbReference>
<evidence type="ECO:0000256" key="12">
    <source>
        <dbReference type="ARBA" id="ARBA00023180"/>
    </source>
</evidence>
<evidence type="ECO:0000313" key="15">
    <source>
        <dbReference type="EMBL" id="CAB3247912.1"/>
    </source>
</evidence>
<evidence type="ECO:0000256" key="6">
    <source>
        <dbReference type="ARBA" id="ARBA00022723"/>
    </source>
</evidence>
<dbReference type="InterPro" id="IPR006620">
    <property type="entry name" value="Pro_4_hyd_alph"/>
</dbReference>
<keyword evidence="7" id="KW-0256">Endoplasmic reticulum</keyword>
<evidence type="ECO:0000313" key="16">
    <source>
        <dbReference type="Proteomes" id="UP000494106"/>
    </source>
</evidence>
<evidence type="ECO:0000256" key="4">
    <source>
        <dbReference type="ARBA" id="ARBA00006511"/>
    </source>
</evidence>
<dbReference type="EMBL" id="CADEBC010000135">
    <property type="protein sequence ID" value="CAB3223332.1"/>
    <property type="molecule type" value="Genomic_DNA"/>
</dbReference>
<dbReference type="PANTHER" id="PTHR10869">
    <property type="entry name" value="PROLYL 4-HYDROXYLASE ALPHA SUBUNIT"/>
    <property type="match status" value="1"/>
</dbReference>
<dbReference type="OrthoDB" id="420380at2759"/>
<dbReference type="InterPro" id="IPR011990">
    <property type="entry name" value="TPR-like_helical_dom_sf"/>
</dbReference>
<gene>
    <name evidence="15" type="ORF">APLA_LOCUS12207</name>
    <name evidence="14" type="ORF">APLA_LOCUS1582</name>
</gene>
<dbReference type="SMART" id="SM00702">
    <property type="entry name" value="P4Hc"/>
    <property type="match status" value="1"/>
</dbReference>
<dbReference type="Proteomes" id="UP000494106">
    <property type="component" value="Unassembled WGS sequence"/>
</dbReference>
<evidence type="ECO:0000259" key="13">
    <source>
        <dbReference type="PROSITE" id="PS51471"/>
    </source>
</evidence>
<evidence type="ECO:0000256" key="3">
    <source>
        <dbReference type="ARBA" id="ARBA00004319"/>
    </source>
</evidence>
<accession>A0A8S1ASG0</accession>